<accession>A0AAV1Q488</accession>
<dbReference type="AlphaFoldDB" id="A0AAV1Q488"/>
<evidence type="ECO:0000313" key="2">
    <source>
        <dbReference type="Proteomes" id="UP001314229"/>
    </source>
</evidence>
<reference evidence="1 2" key="1">
    <citation type="submission" date="2024-01" db="EMBL/GenBank/DDBJ databases">
        <authorList>
            <person name="Alioto T."/>
            <person name="Alioto T."/>
            <person name="Gomez Garrido J."/>
        </authorList>
    </citation>
    <scope>NUCLEOTIDE SEQUENCE [LARGE SCALE GENOMIC DNA]</scope>
</reference>
<name>A0AAV1Q488_SCOSC</name>
<evidence type="ECO:0000313" key="1">
    <source>
        <dbReference type="EMBL" id="CAK6978388.1"/>
    </source>
</evidence>
<dbReference type="Proteomes" id="UP001314229">
    <property type="component" value="Unassembled WGS sequence"/>
</dbReference>
<dbReference type="EMBL" id="CAWUFR010000481">
    <property type="protein sequence ID" value="CAK6978388.1"/>
    <property type="molecule type" value="Genomic_DNA"/>
</dbReference>
<comment type="caution">
    <text evidence="1">The sequence shown here is derived from an EMBL/GenBank/DDBJ whole genome shotgun (WGS) entry which is preliminary data.</text>
</comment>
<keyword evidence="2" id="KW-1185">Reference proteome</keyword>
<protein>
    <submittedName>
        <fullName evidence="1">Uncharacterized protein</fullName>
    </submittedName>
</protein>
<organism evidence="1 2">
    <name type="scientific">Scomber scombrus</name>
    <name type="common">Atlantic mackerel</name>
    <name type="synonym">Scomber vernalis</name>
    <dbReference type="NCBI Taxonomy" id="13677"/>
    <lineage>
        <taxon>Eukaryota</taxon>
        <taxon>Metazoa</taxon>
        <taxon>Chordata</taxon>
        <taxon>Craniata</taxon>
        <taxon>Vertebrata</taxon>
        <taxon>Euteleostomi</taxon>
        <taxon>Actinopterygii</taxon>
        <taxon>Neopterygii</taxon>
        <taxon>Teleostei</taxon>
        <taxon>Neoteleostei</taxon>
        <taxon>Acanthomorphata</taxon>
        <taxon>Pelagiaria</taxon>
        <taxon>Scombriformes</taxon>
        <taxon>Scombridae</taxon>
        <taxon>Scomber</taxon>
    </lineage>
</organism>
<proteinExistence type="predicted"/>
<sequence>MKVKFTGALESITQAAAIKSQSGCLLRKQIAMIIPTCHPQTALKHPSIRQRCNILRPKQSSPSTSLSRTITLTKPLRVSLALCTPFTHQDVSTVCRRGSKDGELFDPDQDGNGVRDTQTFIVCRLDQSENT</sequence>
<gene>
    <name evidence="1" type="ORF">FSCOSCO3_A010929</name>
</gene>